<dbReference type="EMBL" id="UINC01006657">
    <property type="protein sequence ID" value="SVA28861.1"/>
    <property type="molecule type" value="Genomic_DNA"/>
</dbReference>
<gene>
    <name evidence="2" type="ORF">METZ01_LOCUS81715</name>
</gene>
<keyword evidence="1" id="KW-0812">Transmembrane</keyword>
<reference evidence="2" key="1">
    <citation type="submission" date="2018-05" db="EMBL/GenBank/DDBJ databases">
        <authorList>
            <person name="Lanie J.A."/>
            <person name="Ng W.-L."/>
            <person name="Kazmierczak K.M."/>
            <person name="Andrzejewski T.M."/>
            <person name="Davidsen T.M."/>
            <person name="Wayne K.J."/>
            <person name="Tettelin H."/>
            <person name="Glass J.I."/>
            <person name="Rusch D."/>
            <person name="Podicherti R."/>
            <person name="Tsui H.-C.T."/>
            <person name="Winkler M.E."/>
        </authorList>
    </citation>
    <scope>NUCLEOTIDE SEQUENCE</scope>
</reference>
<evidence type="ECO:0000256" key="1">
    <source>
        <dbReference type="SAM" id="Phobius"/>
    </source>
</evidence>
<proteinExistence type="predicted"/>
<feature type="transmembrane region" description="Helical" evidence="1">
    <location>
        <begin position="24"/>
        <end position="46"/>
    </location>
</feature>
<dbReference type="AlphaFoldDB" id="A0A381UM84"/>
<evidence type="ECO:0000313" key="2">
    <source>
        <dbReference type="EMBL" id="SVA28861.1"/>
    </source>
</evidence>
<protein>
    <submittedName>
        <fullName evidence="2">Uncharacterized protein</fullName>
    </submittedName>
</protein>
<sequence>MTEIFRIETNAWGQEILLGLSWSWLWVFFAAGLGFVILHILFMWFIDPKMIRKRKI</sequence>
<keyword evidence="1" id="KW-0472">Membrane</keyword>
<name>A0A381UM84_9ZZZZ</name>
<organism evidence="2">
    <name type="scientific">marine metagenome</name>
    <dbReference type="NCBI Taxonomy" id="408172"/>
    <lineage>
        <taxon>unclassified sequences</taxon>
        <taxon>metagenomes</taxon>
        <taxon>ecological metagenomes</taxon>
    </lineage>
</organism>
<accession>A0A381UM84</accession>
<keyword evidence="1" id="KW-1133">Transmembrane helix</keyword>